<sequence length="566" mass="61201">MVKAAVSVTTLLLILFLMAFLSGYTASPQHRVFINGSVLTMDENNAVVEAVSIRDGVIEAVGSNQDIQQLIMTDTQVTDLQGKALLPGFIDAHSHFPVAGFNAISADLSPPPVGSTGSMDLLLEQIRLKTESTAAGEWILGFGYDDSSLKEQRHPERRELDKIAPNHPVYLWHSSGHMGVANSVALEKIGIDEAAVNPPGGVLGRDLISGRLNGLLQEQAALTLNDLISEFSVIDYYRIFDKATNEYVSQGITTAQSGGISLPLARALYWAAELRQLPFRLVVLPQDRGFGQQLLAGSLKVEEFNSGRFHIGPVKIVADGSVQGRTAFLTEPFYQNPDDKPGYRGFPAISQADLTSKIGAYHRAGFQLAIHGNGDAGIDNIIQAFSAAQKGFPVTDPRMILVHAQMARDDQLQAMRQLGITPSFFPTHTYFWGDQHLSQFMGPERGPNMSPTGSALDMGLKFSVHTDAPVTPIDPLGLLWSTVNRRSVTGQLIGGEQRISVMQALRAITIDAAWQVFQENNRGSIEPGKLADLVILSGNPLLAPGDIRQLSVEETIVGGVTVYSAP</sequence>
<dbReference type="CDD" id="cd01300">
    <property type="entry name" value="YtcJ_like"/>
    <property type="match status" value="1"/>
</dbReference>
<dbReference type="PANTHER" id="PTHR22642:SF2">
    <property type="entry name" value="PROTEIN LONG AFTER FAR-RED 3"/>
    <property type="match status" value="1"/>
</dbReference>
<dbReference type="EMBL" id="RQXV01000006">
    <property type="protein sequence ID" value="RRC98881.1"/>
    <property type="molecule type" value="Genomic_DNA"/>
</dbReference>
<keyword evidence="3" id="KW-1185">Reference proteome</keyword>
<evidence type="ECO:0000259" key="1">
    <source>
        <dbReference type="Pfam" id="PF07969"/>
    </source>
</evidence>
<comment type="caution">
    <text evidence="2">The sequence shown here is derived from an EMBL/GenBank/DDBJ whole genome shotgun (WGS) entry which is preliminary data.</text>
</comment>
<dbReference type="Gene3D" id="2.30.40.10">
    <property type="entry name" value="Urease, subunit C, domain 1"/>
    <property type="match status" value="1"/>
</dbReference>
<reference evidence="2 3" key="1">
    <citation type="submission" date="2018-11" db="EMBL/GenBank/DDBJ databases">
        <title>The draft genome sequence of Amphritea balenae JAMM 1525T.</title>
        <authorList>
            <person name="Fang Z."/>
            <person name="Zhang Y."/>
            <person name="Han X."/>
        </authorList>
    </citation>
    <scope>NUCLEOTIDE SEQUENCE [LARGE SCALE GENOMIC DNA]</scope>
    <source>
        <strain evidence="2 3">JAMM 1525</strain>
    </source>
</reference>
<gene>
    <name evidence="2" type="ORF">EHS89_11885</name>
</gene>
<dbReference type="PANTHER" id="PTHR22642">
    <property type="entry name" value="IMIDAZOLONEPROPIONASE"/>
    <property type="match status" value="1"/>
</dbReference>
<dbReference type="InterPro" id="IPR033932">
    <property type="entry name" value="YtcJ-like"/>
</dbReference>
<feature type="domain" description="Amidohydrolase 3" evidence="1">
    <location>
        <begin position="76"/>
        <end position="563"/>
    </location>
</feature>
<dbReference type="SUPFAM" id="SSF51338">
    <property type="entry name" value="Composite domain of metallo-dependent hydrolases"/>
    <property type="match status" value="1"/>
</dbReference>
<protein>
    <submittedName>
        <fullName evidence="2">Amidohydrolase</fullName>
    </submittedName>
</protein>
<dbReference type="InterPro" id="IPR011059">
    <property type="entry name" value="Metal-dep_hydrolase_composite"/>
</dbReference>
<dbReference type="RefSeq" id="WP_124926380.1">
    <property type="nucleotide sequence ID" value="NZ_BMOH01000002.1"/>
</dbReference>
<dbReference type="InterPro" id="IPR032466">
    <property type="entry name" value="Metal_Hydrolase"/>
</dbReference>
<dbReference type="SUPFAM" id="SSF51556">
    <property type="entry name" value="Metallo-dependent hydrolases"/>
    <property type="match status" value="1"/>
</dbReference>
<evidence type="ECO:0000313" key="3">
    <source>
        <dbReference type="Proteomes" id="UP000267535"/>
    </source>
</evidence>
<dbReference type="Gene3D" id="3.20.20.140">
    <property type="entry name" value="Metal-dependent hydrolases"/>
    <property type="match status" value="1"/>
</dbReference>
<dbReference type="InterPro" id="IPR013108">
    <property type="entry name" value="Amidohydro_3"/>
</dbReference>
<dbReference type="Gene3D" id="3.10.310.70">
    <property type="match status" value="1"/>
</dbReference>
<organism evidence="2 3">
    <name type="scientific">Amphritea balenae</name>
    <dbReference type="NCBI Taxonomy" id="452629"/>
    <lineage>
        <taxon>Bacteria</taxon>
        <taxon>Pseudomonadati</taxon>
        <taxon>Pseudomonadota</taxon>
        <taxon>Gammaproteobacteria</taxon>
        <taxon>Oceanospirillales</taxon>
        <taxon>Oceanospirillaceae</taxon>
        <taxon>Amphritea</taxon>
    </lineage>
</organism>
<dbReference type="Proteomes" id="UP000267535">
    <property type="component" value="Unassembled WGS sequence"/>
</dbReference>
<dbReference type="GO" id="GO:0016810">
    <property type="term" value="F:hydrolase activity, acting on carbon-nitrogen (but not peptide) bonds"/>
    <property type="evidence" value="ECO:0007669"/>
    <property type="project" value="InterPro"/>
</dbReference>
<proteinExistence type="predicted"/>
<dbReference type="OrthoDB" id="9031471at2"/>
<evidence type="ECO:0000313" key="2">
    <source>
        <dbReference type="EMBL" id="RRC98881.1"/>
    </source>
</evidence>
<dbReference type="AlphaFoldDB" id="A0A3P1SNQ6"/>
<accession>A0A3P1SNQ6</accession>
<dbReference type="Pfam" id="PF07969">
    <property type="entry name" value="Amidohydro_3"/>
    <property type="match status" value="1"/>
</dbReference>
<keyword evidence="2" id="KW-0378">Hydrolase</keyword>
<name>A0A3P1SNQ6_9GAMM</name>